<dbReference type="AlphaFoldDB" id="A0AB74EUT9"/>
<dbReference type="EMBL" id="FRBP01000002">
    <property type="protein sequence ID" value="SHL02115.1"/>
    <property type="molecule type" value="Genomic_DNA"/>
</dbReference>
<accession>A0AB74EUT9</accession>
<name>A0AB74EUT9_9FIRM</name>
<reference evidence="1 2" key="1">
    <citation type="submission" date="2016-11" db="EMBL/GenBank/DDBJ databases">
        <authorList>
            <person name="Varghese N."/>
            <person name="Submissions S."/>
        </authorList>
    </citation>
    <scope>NUCLEOTIDE SEQUENCE [LARGE SCALE GENOMIC DNA]</scope>
    <source>
        <strain evidence="1 2">FD</strain>
    </source>
</reference>
<sequence>MAKYAYRDKDRKNIIYSDEAIEEDRDTAFFCPNHMCNAKLYICAVDGSKSAYFRATKPDFKHIKNCPFGNSSTEFDSNKYEESQFVYEDAINNLLCNTKPSSQKSIPSAHGTGEPSAHPPRTLRQIYSLCKSFPVGNTYAGKEIGSMILDDRSEYRYPKGCFGNKIIETTVDGKLYDDKKKEVYLVSPIKSKKYSFILSFSDEDNYKKIRSEIYNNRDKIIVIAGKWESSGEYNKFTSKVYGKKQVAIIKK</sequence>
<gene>
    <name evidence="1" type="ORF">SAMN04515649_1023</name>
</gene>
<dbReference type="RefSeq" id="WP_073382196.1">
    <property type="nucleotide sequence ID" value="NZ_CP176625.1"/>
</dbReference>
<dbReference type="Proteomes" id="UP000184012">
    <property type="component" value="Unassembled WGS sequence"/>
</dbReference>
<comment type="caution">
    <text evidence="1">The sequence shown here is derived from an EMBL/GenBank/DDBJ whole genome shotgun (WGS) entry which is preliminary data.</text>
</comment>
<organism evidence="1 2">
    <name type="scientific">Eubacterium callanderi</name>
    <dbReference type="NCBI Taxonomy" id="53442"/>
    <lineage>
        <taxon>Bacteria</taxon>
        <taxon>Bacillati</taxon>
        <taxon>Bacillota</taxon>
        <taxon>Clostridia</taxon>
        <taxon>Eubacteriales</taxon>
        <taxon>Eubacteriaceae</taxon>
        <taxon>Eubacterium</taxon>
    </lineage>
</organism>
<evidence type="ECO:0000313" key="2">
    <source>
        <dbReference type="Proteomes" id="UP000184012"/>
    </source>
</evidence>
<evidence type="ECO:0000313" key="1">
    <source>
        <dbReference type="EMBL" id="SHL02115.1"/>
    </source>
</evidence>
<proteinExistence type="predicted"/>
<protein>
    <submittedName>
        <fullName evidence="1">Uncharacterized protein</fullName>
    </submittedName>
</protein>